<feature type="compositionally biased region" description="Polar residues" evidence="1">
    <location>
        <begin position="30"/>
        <end position="39"/>
    </location>
</feature>
<evidence type="ECO:0000256" key="2">
    <source>
        <dbReference type="SAM" id="Phobius"/>
    </source>
</evidence>
<gene>
    <name evidence="3" type="ORF">K7432_008820</name>
</gene>
<name>A0ABR2WR87_9FUNG</name>
<dbReference type="Proteomes" id="UP001479436">
    <property type="component" value="Unassembled WGS sequence"/>
</dbReference>
<comment type="caution">
    <text evidence="3">The sequence shown here is derived from an EMBL/GenBank/DDBJ whole genome shotgun (WGS) entry which is preliminary data.</text>
</comment>
<accession>A0ABR2WR87</accession>
<proteinExistence type="predicted"/>
<feature type="region of interest" description="Disordered" evidence="1">
    <location>
        <begin position="1"/>
        <end position="39"/>
    </location>
</feature>
<keyword evidence="4" id="KW-1185">Reference proteome</keyword>
<protein>
    <submittedName>
        <fullName evidence="3">Uncharacterized protein</fullName>
    </submittedName>
</protein>
<keyword evidence="2" id="KW-0812">Transmembrane</keyword>
<organism evidence="3 4">
    <name type="scientific">Basidiobolus ranarum</name>
    <dbReference type="NCBI Taxonomy" id="34480"/>
    <lineage>
        <taxon>Eukaryota</taxon>
        <taxon>Fungi</taxon>
        <taxon>Fungi incertae sedis</taxon>
        <taxon>Zoopagomycota</taxon>
        <taxon>Entomophthoromycotina</taxon>
        <taxon>Basidiobolomycetes</taxon>
        <taxon>Basidiobolales</taxon>
        <taxon>Basidiobolaceae</taxon>
        <taxon>Basidiobolus</taxon>
    </lineage>
</organism>
<keyword evidence="2" id="KW-0472">Membrane</keyword>
<evidence type="ECO:0000313" key="4">
    <source>
        <dbReference type="Proteomes" id="UP001479436"/>
    </source>
</evidence>
<sequence>MAYVHNPQKSVDSGFSTTSHTKTKSFLTKPTQAQTSYSQNDADIEEIQISSSPGFKCEAQTSDVLGDSVQNVRRYSVDSSRVDYEGVDTELYRGSISVSKSSFDSSMTNSSYTFSHPRTDTQNRGLFRSSFPDLKRLGKFDEKSLCSRDDNLKEDFDPYRALYAIKFDSFTSSIDLDSFLDELKPTKLKKNHRNSMTETHVKPRPVAKVLFYIGFLFFPAWVYGAFYLPAQVKTTGEDYTWRRRNRVTCIIFAIFSVASVMAFIIVDPKYFGFSAITR</sequence>
<evidence type="ECO:0000313" key="3">
    <source>
        <dbReference type="EMBL" id="KAK9764031.1"/>
    </source>
</evidence>
<feature type="transmembrane region" description="Helical" evidence="2">
    <location>
        <begin position="249"/>
        <end position="266"/>
    </location>
</feature>
<reference evidence="3 4" key="1">
    <citation type="submission" date="2023-04" db="EMBL/GenBank/DDBJ databases">
        <title>Genome of Basidiobolus ranarum AG-B5.</title>
        <authorList>
            <person name="Stajich J.E."/>
            <person name="Carter-House D."/>
            <person name="Gryganskyi A."/>
        </authorList>
    </citation>
    <scope>NUCLEOTIDE SEQUENCE [LARGE SCALE GENOMIC DNA]</scope>
    <source>
        <strain evidence="3 4">AG-B5</strain>
    </source>
</reference>
<evidence type="ECO:0000256" key="1">
    <source>
        <dbReference type="SAM" id="MobiDB-lite"/>
    </source>
</evidence>
<feature type="transmembrane region" description="Helical" evidence="2">
    <location>
        <begin position="209"/>
        <end position="228"/>
    </location>
</feature>
<dbReference type="EMBL" id="JASJQH010000509">
    <property type="protein sequence ID" value="KAK9764031.1"/>
    <property type="molecule type" value="Genomic_DNA"/>
</dbReference>
<feature type="compositionally biased region" description="Low complexity" evidence="1">
    <location>
        <begin position="16"/>
        <end position="29"/>
    </location>
</feature>
<keyword evidence="2" id="KW-1133">Transmembrane helix</keyword>